<dbReference type="OrthoDB" id="20865at2759"/>
<feature type="region of interest" description="Disordered" evidence="2">
    <location>
        <begin position="1"/>
        <end position="61"/>
    </location>
</feature>
<feature type="compositionally biased region" description="Pro residues" evidence="2">
    <location>
        <begin position="1"/>
        <end position="13"/>
    </location>
</feature>
<evidence type="ECO:0000256" key="1">
    <source>
        <dbReference type="SAM" id="Coils"/>
    </source>
</evidence>
<organism evidence="3 4">
    <name type="scientific">Schizopora paradoxa</name>
    <dbReference type="NCBI Taxonomy" id="27342"/>
    <lineage>
        <taxon>Eukaryota</taxon>
        <taxon>Fungi</taxon>
        <taxon>Dikarya</taxon>
        <taxon>Basidiomycota</taxon>
        <taxon>Agaricomycotina</taxon>
        <taxon>Agaricomycetes</taxon>
        <taxon>Hymenochaetales</taxon>
        <taxon>Schizoporaceae</taxon>
        <taxon>Schizopora</taxon>
    </lineage>
</organism>
<evidence type="ECO:0000313" key="3">
    <source>
        <dbReference type="EMBL" id="KLO07325.1"/>
    </source>
</evidence>
<sequence>MQHYQPPQPPVQQPPASGTVAPADTYNQPQPTAAPTASTSQQTAGPSTVTAGPSLSSSSAPLVAQGDWTKNLVHLAKTAELKKHALTLQLHTAHIMSAQTQLDGKNKAKQDVHEQKSKLEIERQRLLKALQDVNADRDKAEMMVSSIEKECAELRAKIQLISDGEYAAAKHQVDSLRAELGMPPLPSLQQTMAEKSATYLNDRRINGPVEMTTGHFVAGTKRPTVEEPIQDVNSPNKRPRGRPKGSKNKSKGSSTEGA</sequence>
<dbReference type="Proteomes" id="UP000053477">
    <property type="component" value="Unassembled WGS sequence"/>
</dbReference>
<feature type="compositionally biased region" description="Low complexity" evidence="2">
    <location>
        <begin position="28"/>
        <end position="61"/>
    </location>
</feature>
<dbReference type="InterPro" id="IPR018482">
    <property type="entry name" value="Znf-C4H2"/>
</dbReference>
<evidence type="ECO:0000256" key="2">
    <source>
        <dbReference type="SAM" id="MobiDB-lite"/>
    </source>
</evidence>
<gene>
    <name evidence="3" type="ORF">SCHPADRAFT_836893</name>
</gene>
<protein>
    <submittedName>
        <fullName evidence="3">Uncharacterized protein</fullName>
    </submittedName>
</protein>
<dbReference type="InParanoid" id="A0A0H2R699"/>
<keyword evidence="4" id="KW-1185">Reference proteome</keyword>
<dbReference type="Pfam" id="PF10146">
    <property type="entry name" value="zf-C4H2"/>
    <property type="match status" value="1"/>
</dbReference>
<reference evidence="3 4" key="1">
    <citation type="submission" date="2015-04" db="EMBL/GenBank/DDBJ databases">
        <title>Complete genome sequence of Schizopora paradoxa KUC8140, a cosmopolitan wood degrader in East Asia.</title>
        <authorList>
            <consortium name="DOE Joint Genome Institute"/>
            <person name="Min B."/>
            <person name="Park H."/>
            <person name="Jang Y."/>
            <person name="Kim J.-J."/>
            <person name="Kim K.H."/>
            <person name="Pangilinan J."/>
            <person name="Lipzen A."/>
            <person name="Riley R."/>
            <person name="Grigoriev I.V."/>
            <person name="Spatafora J.W."/>
            <person name="Choi I.-G."/>
        </authorList>
    </citation>
    <scope>NUCLEOTIDE SEQUENCE [LARGE SCALE GENOMIC DNA]</scope>
    <source>
        <strain evidence="3 4">KUC8140</strain>
    </source>
</reference>
<feature type="region of interest" description="Disordered" evidence="2">
    <location>
        <begin position="216"/>
        <end position="258"/>
    </location>
</feature>
<feature type="coiled-coil region" evidence="1">
    <location>
        <begin position="105"/>
        <end position="157"/>
    </location>
</feature>
<dbReference type="EMBL" id="KQ086146">
    <property type="protein sequence ID" value="KLO07325.1"/>
    <property type="molecule type" value="Genomic_DNA"/>
</dbReference>
<keyword evidence="1" id="KW-0175">Coiled coil</keyword>
<proteinExistence type="predicted"/>
<evidence type="ECO:0000313" key="4">
    <source>
        <dbReference type="Proteomes" id="UP000053477"/>
    </source>
</evidence>
<dbReference type="AlphaFoldDB" id="A0A0H2R699"/>
<name>A0A0H2R699_9AGAM</name>
<feature type="compositionally biased region" description="Basic residues" evidence="2">
    <location>
        <begin position="237"/>
        <end position="250"/>
    </location>
</feature>
<accession>A0A0H2R699</accession>